<dbReference type="Gene3D" id="3.90.940.10">
    <property type="match status" value="1"/>
</dbReference>
<feature type="region of interest" description="Disordered" evidence="3">
    <location>
        <begin position="1"/>
        <end position="105"/>
    </location>
</feature>
<feature type="compositionally biased region" description="Basic and acidic residues" evidence="3">
    <location>
        <begin position="71"/>
        <end position="83"/>
    </location>
</feature>
<dbReference type="PANTHER" id="PTHR47227">
    <property type="entry name" value="DNA-DIRECTED RNA POLYMERASE SUBUNIT K"/>
    <property type="match status" value="1"/>
</dbReference>
<feature type="compositionally biased region" description="Acidic residues" evidence="3">
    <location>
        <begin position="92"/>
        <end position="105"/>
    </location>
</feature>
<dbReference type="InterPro" id="IPR036161">
    <property type="entry name" value="RPB6/omega-like_sf"/>
</dbReference>
<name>A0A6C0HGQ8_9ZZZZ</name>
<keyword evidence="1" id="KW-0240">DNA-directed RNA polymerase</keyword>
<dbReference type="GO" id="GO:0000428">
    <property type="term" value="C:DNA-directed RNA polymerase complex"/>
    <property type="evidence" value="ECO:0007669"/>
    <property type="project" value="UniProtKB-KW"/>
</dbReference>
<evidence type="ECO:0000256" key="1">
    <source>
        <dbReference type="ARBA" id="ARBA00022478"/>
    </source>
</evidence>
<dbReference type="PROSITE" id="PS01111">
    <property type="entry name" value="RNA_POL_K_14KD"/>
    <property type="match status" value="1"/>
</dbReference>
<keyword evidence="2" id="KW-0804">Transcription</keyword>
<feature type="compositionally biased region" description="Acidic residues" evidence="3">
    <location>
        <begin position="50"/>
        <end position="70"/>
    </location>
</feature>
<feature type="compositionally biased region" description="Acidic residues" evidence="3">
    <location>
        <begin position="1"/>
        <end position="18"/>
    </location>
</feature>
<dbReference type="GO" id="GO:0003677">
    <property type="term" value="F:DNA binding"/>
    <property type="evidence" value="ECO:0007669"/>
    <property type="project" value="InterPro"/>
</dbReference>
<proteinExistence type="predicted"/>
<protein>
    <submittedName>
        <fullName evidence="4">Uncharacterized protein</fullName>
    </submittedName>
</protein>
<dbReference type="SUPFAM" id="SSF63562">
    <property type="entry name" value="RPB6/omega subunit-like"/>
    <property type="match status" value="1"/>
</dbReference>
<dbReference type="Pfam" id="PF01192">
    <property type="entry name" value="RNA_pol_Rpb6"/>
    <property type="match status" value="1"/>
</dbReference>
<accession>A0A6C0HGQ8</accession>
<evidence type="ECO:0000256" key="3">
    <source>
        <dbReference type="SAM" id="MobiDB-lite"/>
    </source>
</evidence>
<dbReference type="GO" id="GO:0006360">
    <property type="term" value="P:transcription by RNA polymerase I"/>
    <property type="evidence" value="ECO:0007669"/>
    <property type="project" value="TreeGrafter"/>
</dbReference>
<dbReference type="InterPro" id="IPR006110">
    <property type="entry name" value="Pol_omega/Rpo6/RPB6"/>
</dbReference>
<dbReference type="PANTHER" id="PTHR47227:SF5">
    <property type="entry name" value="DNA-DIRECTED RNA POLYMERASES I, II, AND III SUBUNIT RPABC2"/>
    <property type="match status" value="1"/>
</dbReference>
<dbReference type="GO" id="GO:0042797">
    <property type="term" value="P:tRNA transcription by RNA polymerase III"/>
    <property type="evidence" value="ECO:0007669"/>
    <property type="project" value="TreeGrafter"/>
</dbReference>
<evidence type="ECO:0000256" key="2">
    <source>
        <dbReference type="ARBA" id="ARBA00023163"/>
    </source>
</evidence>
<dbReference type="GO" id="GO:0006366">
    <property type="term" value="P:transcription by RNA polymerase II"/>
    <property type="evidence" value="ECO:0007669"/>
    <property type="project" value="TreeGrafter"/>
</dbReference>
<reference evidence="4" key="1">
    <citation type="journal article" date="2020" name="Nature">
        <title>Giant virus diversity and host interactions through global metagenomics.</title>
        <authorList>
            <person name="Schulz F."/>
            <person name="Roux S."/>
            <person name="Paez-Espino D."/>
            <person name="Jungbluth S."/>
            <person name="Walsh D.A."/>
            <person name="Denef V.J."/>
            <person name="McMahon K.D."/>
            <person name="Konstantinidis K.T."/>
            <person name="Eloe-Fadrosh E.A."/>
            <person name="Kyrpides N.C."/>
            <person name="Woyke T."/>
        </authorList>
    </citation>
    <scope>NUCLEOTIDE SEQUENCE</scope>
    <source>
        <strain evidence="4">GVMAG-M-3300023184-105</strain>
    </source>
</reference>
<dbReference type="EMBL" id="MN739955">
    <property type="protein sequence ID" value="QHT79772.1"/>
    <property type="molecule type" value="Genomic_DNA"/>
</dbReference>
<dbReference type="InterPro" id="IPR020708">
    <property type="entry name" value="DNA-dir_RNA_polK_14-18kDa_CS"/>
</dbReference>
<dbReference type="AlphaFoldDB" id="A0A6C0HGQ8"/>
<evidence type="ECO:0000313" key="4">
    <source>
        <dbReference type="EMBL" id="QHT79772.1"/>
    </source>
</evidence>
<sequence length="232" mass="26715">MNEKYGDDDEYDYDDEKDAETKPNKKKPVNVSDSDESDDDNESKRSDASSEAEEGEISEDDDDDDSDDEDAKQKRLFAKEKSSEAQQNYPVSDDDDDEDDDDDYDENYLQKFDETLKQNIISEFHPEMQQLNYGEVELLTVVHRDDNGQIFDPLHRTLPFLTKFEKARVLGERAKQINDGAKPFVKLATNAIDGYLIALAELEQKVIPFIIKRPLPNGGCEYWKLKDLEILI</sequence>
<dbReference type="GO" id="GO:0003899">
    <property type="term" value="F:DNA-directed RNA polymerase activity"/>
    <property type="evidence" value="ECO:0007669"/>
    <property type="project" value="InterPro"/>
</dbReference>
<organism evidence="4">
    <name type="scientific">viral metagenome</name>
    <dbReference type="NCBI Taxonomy" id="1070528"/>
    <lineage>
        <taxon>unclassified sequences</taxon>
        <taxon>metagenomes</taxon>
        <taxon>organismal metagenomes</taxon>
    </lineage>
</organism>